<protein>
    <recommendedName>
        <fullName evidence="3">Kazal-like domain-containing protein</fullName>
    </recommendedName>
</protein>
<feature type="region of interest" description="Disordered" evidence="1">
    <location>
        <begin position="827"/>
        <end position="859"/>
    </location>
</feature>
<keyword evidence="2" id="KW-0732">Signal</keyword>
<keyword evidence="5" id="KW-1185">Reference proteome</keyword>
<dbReference type="PANTHER" id="PTHR13487:SF3">
    <property type="entry name" value="REVERSION-INDUCING CYSTEINE-RICH PROTEIN WITH KAZAL MOTIFS"/>
    <property type="match status" value="1"/>
</dbReference>
<dbReference type="GO" id="GO:0004866">
    <property type="term" value="F:endopeptidase inhibitor activity"/>
    <property type="evidence" value="ECO:0000318"/>
    <property type="project" value="GO_Central"/>
</dbReference>
<dbReference type="SUPFAM" id="SSF100895">
    <property type="entry name" value="Kazal-type serine protease inhibitors"/>
    <property type="match status" value="3"/>
</dbReference>
<feature type="compositionally biased region" description="Basic residues" evidence="1">
    <location>
        <begin position="827"/>
        <end position="836"/>
    </location>
</feature>
<dbReference type="FunFam" id="3.30.60.30:FF:000116">
    <property type="entry name" value="Serine protease inhibitor, Kazal-type family protein"/>
    <property type="match status" value="1"/>
</dbReference>
<feature type="signal peptide" evidence="2">
    <location>
        <begin position="1"/>
        <end position="23"/>
    </location>
</feature>
<sequence>MTRIYIIFCLSLLLLFNITVVQGSEKEDHLTLPESDQHKSKALSLHELIVKQTHFGKKLGQLVEEFVELRHQLHSAVGKHDSTTKAKHGSGESGQNSDDSGECAPPYCQSKIHERRNDEHVGETSHSIQDFKEPEDVKHHEAKHISLLHNDFGEPRHVESTVRPPRDERAGEGSGDHSKDVNKQYETSADHSGGSKHHDESGEEDFSISEDKTHKGDAKELLSVKLIKDFEIIEDTEEKVSVQNGTHATPSSASISPEYQKSRMKREHLQATSDLQMSTSALSSGSCGSLANGAFSYDKTECRLCQCVDGVMKCEPRPVGCRVDSQDNMCHLENGEAYAEGSKHFDGCNNCICRKREWVCTRLRCYFADFNYTHYSRVPDHQSGQSRPVDTCMECDKEPVTPVCGPDWTTYRSLCHARFCGNYDIDEIVQGPCQNIEPCQESDCGENEVCVPFPRGPCLIAKTRDGKMDVKCKQYQCVPIDQTCSEDVLPKDMVCGEDGVSYPSECGMIKHSVTFAYRGPCRETCQQGNSQVCSTDGVTLQSPCHASLFHRHVDYPGSCDEAPAQPEVVRDKKGQSVFLNRRCSKVMELARCYYPLCDFTVVPEGSCCPVCGVALSIRVDRTIASDIVSFSVLKPTVEFDRLETLQDYLRTIQDPDHLDKCSMTSDFTDRKDISVLFVPRQKGYMEYCEKAAQHTVSYVNNHTNSSKPLDALMAAAVAVEGKYRNVKKRDVEYWDTRKGRPRALRARSVLSSASDTEAAPKLQGVAFYYSTKQVARMLQHHEECVISKKYKSTYDSTGQQSLNTRTRSLSISVYSIHLVKILRSGKHSGQTRKIRTSKNSPKLYSHLSSIDPSAKQNTSDPVAMPTIRMPVKEAIALLKLGEWKG</sequence>
<reference evidence="4 5" key="1">
    <citation type="journal article" date="2007" name="Science">
        <title>Sea anemone genome reveals ancestral eumetazoan gene repertoire and genomic organization.</title>
        <authorList>
            <person name="Putnam N.H."/>
            <person name="Srivastava M."/>
            <person name="Hellsten U."/>
            <person name="Dirks B."/>
            <person name="Chapman J."/>
            <person name="Salamov A."/>
            <person name="Terry A."/>
            <person name="Shapiro H."/>
            <person name="Lindquist E."/>
            <person name="Kapitonov V.V."/>
            <person name="Jurka J."/>
            <person name="Genikhovich G."/>
            <person name="Grigoriev I.V."/>
            <person name="Lucas S.M."/>
            <person name="Steele R.E."/>
            <person name="Finnerty J.R."/>
            <person name="Technau U."/>
            <person name="Martindale M.Q."/>
            <person name="Rokhsar D.S."/>
        </authorList>
    </citation>
    <scope>NUCLEOTIDE SEQUENCE [LARGE SCALE GENOMIC DNA]</scope>
    <source>
        <strain evidence="5">CH2 X CH6</strain>
    </source>
</reference>
<dbReference type="HOGENOM" id="CLU_325795_0_0_1"/>
<dbReference type="InterPro" id="IPR036058">
    <property type="entry name" value="Kazal_dom_sf"/>
</dbReference>
<dbReference type="GO" id="GO:0060828">
    <property type="term" value="P:regulation of canonical Wnt signaling pathway"/>
    <property type="evidence" value="ECO:0000318"/>
    <property type="project" value="GO_Central"/>
</dbReference>
<evidence type="ECO:0000259" key="3">
    <source>
        <dbReference type="PROSITE" id="PS51465"/>
    </source>
</evidence>
<dbReference type="InParanoid" id="A7RVZ8"/>
<dbReference type="AlphaFoldDB" id="A7RVZ8"/>
<proteinExistence type="predicted"/>
<dbReference type="InterPro" id="IPR039016">
    <property type="entry name" value="RECK"/>
</dbReference>
<dbReference type="CDD" id="cd00104">
    <property type="entry name" value="KAZAL_FS"/>
    <property type="match status" value="1"/>
</dbReference>
<feature type="compositionally biased region" description="Polar residues" evidence="1">
    <location>
        <begin position="241"/>
        <end position="259"/>
    </location>
</feature>
<feature type="compositionally biased region" description="Basic and acidic residues" evidence="1">
    <location>
        <begin position="111"/>
        <end position="139"/>
    </location>
</feature>
<dbReference type="Pfam" id="PF07648">
    <property type="entry name" value="Kazal_2"/>
    <property type="match status" value="3"/>
</dbReference>
<dbReference type="InterPro" id="IPR002350">
    <property type="entry name" value="Kazal_dom"/>
</dbReference>
<dbReference type="EMBL" id="DS469545">
    <property type="protein sequence ID" value="EDO44364.1"/>
    <property type="molecule type" value="Genomic_DNA"/>
</dbReference>
<dbReference type="PANTHER" id="PTHR13487">
    <property type="entry name" value="SERINE PROTEASE INHIBITOR"/>
    <property type="match status" value="1"/>
</dbReference>
<feature type="chain" id="PRO_5002712131" description="Kazal-like domain-containing protein" evidence="2">
    <location>
        <begin position="24"/>
        <end position="885"/>
    </location>
</feature>
<dbReference type="GO" id="GO:0005886">
    <property type="term" value="C:plasma membrane"/>
    <property type="evidence" value="ECO:0000318"/>
    <property type="project" value="GO_Central"/>
</dbReference>
<accession>A7RVZ8</accession>
<dbReference type="PROSITE" id="PS51465">
    <property type="entry name" value="KAZAL_2"/>
    <property type="match status" value="2"/>
</dbReference>
<dbReference type="eggNOG" id="KOG3649">
    <property type="taxonomic scope" value="Eukaryota"/>
</dbReference>
<dbReference type="Proteomes" id="UP000001593">
    <property type="component" value="Unassembled WGS sequence"/>
</dbReference>
<gene>
    <name evidence="4" type="ORF">NEMVEDRAFT_v1g202961</name>
</gene>
<organism evidence="4 5">
    <name type="scientific">Nematostella vectensis</name>
    <name type="common">Starlet sea anemone</name>
    <dbReference type="NCBI Taxonomy" id="45351"/>
    <lineage>
        <taxon>Eukaryota</taxon>
        <taxon>Metazoa</taxon>
        <taxon>Cnidaria</taxon>
        <taxon>Anthozoa</taxon>
        <taxon>Hexacorallia</taxon>
        <taxon>Actiniaria</taxon>
        <taxon>Edwardsiidae</taxon>
        <taxon>Nematostella</taxon>
    </lineage>
</organism>
<dbReference type="SMART" id="SM00280">
    <property type="entry name" value="KAZAL"/>
    <property type="match status" value="3"/>
</dbReference>
<feature type="compositionally biased region" description="Basic and acidic residues" evidence="1">
    <location>
        <begin position="151"/>
        <end position="183"/>
    </location>
</feature>
<feature type="region of interest" description="Disordered" evidence="1">
    <location>
        <begin position="76"/>
        <end position="212"/>
    </location>
</feature>
<feature type="compositionally biased region" description="Polar residues" evidence="1">
    <location>
        <begin position="837"/>
        <end position="859"/>
    </location>
</feature>
<evidence type="ECO:0000313" key="4">
    <source>
        <dbReference type="EMBL" id="EDO44364.1"/>
    </source>
</evidence>
<evidence type="ECO:0000313" key="5">
    <source>
        <dbReference type="Proteomes" id="UP000001593"/>
    </source>
</evidence>
<evidence type="ECO:0000256" key="1">
    <source>
        <dbReference type="SAM" id="MobiDB-lite"/>
    </source>
</evidence>
<dbReference type="GO" id="GO:0008191">
    <property type="term" value="F:metalloendopeptidase inhibitor activity"/>
    <property type="evidence" value="ECO:0007669"/>
    <property type="project" value="InterPro"/>
</dbReference>
<feature type="region of interest" description="Disordered" evidence="1">
    <location>
        <begin position="240"/>
        <end position="273"/>
    </location>
</feature>
<feature type="domain" description="Kazal-like" evidence="3">
    <location>
        <begin position="466"/>
        <end position="523"/>
    </location>
</feature>
<dbReference type="Gene3D" id="3.30.60.30">
    <property type="match status" value="1"/>
</dbReference>
<evidence type="ECO:0000256" key="2">
    <source>
        <dbReference type="SAM" id="SignalP"/>
    </source>
</evidence>
<feature type="domain" description="Kazal-like" evidence="3">
    <location>
        <begin position="386"/>
        <end position="435"/>
    </location>
</feature>
<name>A7RVZ8_NEMVE</name>
<dbReference type="GO" id="GO:0030198">
    <property type="term" value="P:extracellular matrix organization"/>
    <property type="evidence" value="ECO:0000318"/>
    <property type="project" value="GO_Central"/>
</dbReference>